<comment type="caution">
    <text evidence="2">The sequence shown here is derived from an EMBL/GenBank/DDBJ whole genome shotgun (WGS) entry which is preliminary data.</text>
</comment>
<sequence>MTNNLKEERLEIIKMIQDGKITAEQGADLLSALEEKKSEVINTNAKWIKVRVYDPEDNTKVKVNLPIALVDVGLKFATKFSPELKDSHFEDIDLNEIIEAIKNGAEGKIVDVESEDGEKVEVFVE</sequence>
<reference evidence="2 3" key="1">
    <citation type="journal article" date="2015" name="Geomicrobiol. J.">
        <title>Caldisalinibacter kiritimatiensis gen. nov., sp. nov., a moderately thermohalophilic thiosulfate-reducing bacterium from a hypersaline microbial mat.</title>
        <authorList>
            <person name="Ben Hania W."/>
            <person name="Joseph M."/>
            <person name="Fiebig A."/>
            <person name="Bunk B."/>
            <person name="Klenk H.-P."/>
            <person name="Fardeau M.-L."/>
            <person name="Spring S."/>
        </authorList>
    </citation>
    <scope>NUCLEOTIDE SEQUENCE [LARGE SCALE GENOMIC DNA]</scope>
    <source>
        <strain evidence="2 3">L21-TH-D2</strain>
    </source>
</reference>
<dbReference type="EMBL" id="ARZA01000211">
    <property type="protein sequence ID" value="EOD00042.1"/>
    <property type="molecule type" value="Genomic_DNA"/>
</dbReference>
<keyword evidence="3" id="KW-1185">Reference proteome</keyword>
<dbReference type="AlphaFoldDB" id="R1ATS4"/>
<dbReference type="RefSeq" id="WP_006314905.1">
    <property type="nucleotide sequence ID" value="NZ_ARZA01000211.1"/>
</dbReference>
<dbReference type="OrthoDB" id="9808584at2"/>
<dbReference type="Proteomes" id="UP000013378">
    <property type="component" value="Unassembled WGS sequence"/>
</dbReference>
<dbReference type="InterPro" id="IPR053959">
    <property type="entry name" value="YvlB/LiaX_N"/>
</dbReference>
<proteinExistence type="predicted"/>
<protein>
    <recommendedName>
        <fullName evidence="1">YvlB/LiaX N-terminal domain-containing protein</fullName>
    </recommendedName>
</protein>
<dbReference type="PATRIC" id="fig|1304284.3.peg.1898"/>
<feature type="domain" description="YvlB/LiaX N-terminal" evidence="1">
    <location>
        <begin position="7"/>
        <end position="37"/>
    </location>
</feature>
<evidence type="ECO:0000313" key="2">
    <source>
        <dbReference type="EMBL" id="EOD00042.1"/>
    </source>
</evidence>
<name>R1ATS4_9FIRM</name>
<evidence type="ECO:0000259" key="1">
    <source>
        <dbReference type="Pfam" id="PF22746"/>
    </source>
</evidence>
<dbReference type="Pfam" id="PF22746">
    <property type="entry name" value="SHOCT-like_DUF2089-C"/>
    <property type="match status" value="1"/>
</dbReference>
<organism evidence="2 3">
    <name type="scientific">Caldisalinibacter kiritimatiensis</name>
    <dbReference type="NCBI Taxonomy" id="1304284"/>
    <lineage>
        <taxon>Bacteria</taxon>
        <taxon>Bacillati</taxon>
        <taxon>Bacillota</taxon>
        <taxon>Tissierellia</taxon>
        <taxon>Tissierellales</taxon>
        <taxon>Thermohalobacteraceae</taxon>
        <taxon>Caldisalinibacter</taxon>
    </lineage>
</organism>
<gene>
    <name evidence="2" type="ORF">L21TH_1931</name>
</gene>
<dbReference type="eggNOG" id="ENOG50305PD">
    <property type="taxonomic scope" value="Bacteria"/>
</dbReference>
<dbReference type="STRING" id="1304284.L21TH_1931"/>
<accession>R1ATS4</accession>
<evidence type="ECO:0000313" key="3">
    <source>
        <dbReference type="Proteomes" id="UP000013378"/>
    </source>
</evidence>